<comment type="caution">
    <text evidence="2">The sequence shown here is derived from an EMBL/GenBank/DDBJ whole genome shotgun (WGS) entry which is preliminary data.</text>
</comment>
<evidence type="ECO:0000313" key="3">
    <source>
        <dbReference type="Proteomes" id="UP000265520"/>
    </source>
</evidence>
<sequence length="66" mass="7456">MAEERRLTTKVVIVAEEKRLLEEKRLAEEISRRSCTYRGRDESGSEQGRCEGPTPLLAPPPATATW</sequence>
<organism evidence="2 3">
    <name type="scientific">Trifolium medium</name>
    <dbReference type="NCBI Taxonomy" id="97028"/>
    <lineage>
        <taxon>Eukaryota</taxon>
        <taxon>Viridiplantae</taxon>
        <taxon>Streptophyta</taxon>
        <taxon>Embryophyta</taxon>
        <taxon>Tracheophyta</taxon>
        <taxon>Spermatophyta</taxon>
        <taxon>Magnoliopsida</taxon>
        <taxon>eudicotyledons</taxon>
        <taxon>Gunneridae</taxon>
        <taxon>Pentapetalae</taxon>
        <taxon>rosids</taxon>
        <taxon>fabids</taxon>
        <taxon>Fabales</taxon>
        <taxon>Fabaceae</taxon>
        <taxon>Papilionoideae</taxon>
        <taxon>50 kb inversion clade</taxon>
        <taxon>NPAAA clade</taxon>
        <taxon>Hologalegina</taxon>
        <taxon>IRL clade</taxon>
        <taxon>Trifolieae</taxon>
        <taxon>Trifolium</taxon>
    </lineage>
</organism>
<evidence type="ECO:0000256" key="1">
    <source>
        <dbReference type="SAM" id="MobiDB-lite"/>
    </source>
</evidence>
<keyword evidence="3" id="KW-1185">Reference proteome</keyword>
<accession>A0A392M6S4</accession>
<dbReference type="AlphaFoldDB" id="A0A392M6S4"/>
<feature type="compositionally biased region" description="Basic and acidic residues" evidence="1">
    <location>
        <begin position="34"/>
        <end position="43"/>
    </location>
</feature>
<reference evidence="2 3" key="1">
    <citation type="journal article" date="2018" name="Front. Plant Sci.">
        <title>Red Clover (Trifolium pratense) and Zigzag Clover (T. medium) - A Picture of Genomic Similarities and Differences.</title>
        <authorList>
            <person name="Dluhosova J."/>
            <person name="Istvanek J."/>
            <person name="Nedelnik J."/>
            <person name="Repkova J."/>
        </authorList>
    </citation>
    <scope>NUCLEOTIDE SEQUENCE [LARGE SCALE GENOMIC DNA]</scope>
    <source>
        <strain evidence="3">cv. 10/8</strain>
        <tissue evidence="2">Leaf</tissue>
    </source>
</reference>
<protein>
    <submittedName>
        <fullName evidence="2">Uncharacterized protein</fullName>
    </submittedName>
</protein>
<dbReference type="Proteomes" id="UP000265520">
    <property type="component" value="Unassembled WGS sequence"/>
</dbReference>
<name>A0A392M6S4_9FABA</name>
<gene>
    <name evidence="2" type="ORF">A2U01_0003815</name>
</gene>
<feature type="compositionally biased region" description="Pro residues" evidence="1">
    <location>
        <begin position="56"/>
        <end position="66"/>
    </location>
</feature>
<feature type="region of interest" description="Disordered" evidence="1">
    <location>
        <begin position="34"/>
        <end position="66"/>
    </location>
</feature>
<proteinExistence type="predicted"/>
<dbReference type="EMBL" id="LXQA010004502">
    <property type="protein sequence ID" value="MCH83001.1"/>
    <property type="molecule type" value="Genomic_DNA"/>
</dbReference>
<evidence type="ECO:0000313" key="2">
    <source>
        <dbReference type="EMBL" id="MCH83001.1"/>
    </source>
</evidence>